<keyword evidence="16" id="KW-1185">Reference proteome</keyword>
<keyword evidence="9 12" id="KW-0239">DNA-directed DNA polymerase</keyword>
<dbReference type="NCBIfam" id="NF004046">
    <property type="entry name" value="PRK05563.1"/>
    <property type="match status" value="1"/>
</dbReference>
<evidence type="ECO:0000256" key="5">
    <source>
        <dbReference type="ARBA" id="ARBA00022723"/>
    </source>
</evidence>
<evidence type="ECO:0000256" key="10">
    <source>
        <dbReference type="ARBA" id="ARBA00023054"/>
    </source>
</evidence>
<dbReference type="GO" id="GO:0005524">
    <property type="term" value="F:ATP binding"/>
    <property type="evidence" value="ECO:0007669"/>
    <property type="project" value="UniProtKB-KW"/>
</dbReference>
<dbReference type="InterPro" id="IPR027417">
    <property type="entry name" value="P-loop_NTPase"/>
</dbReference>
<dbReference type="Gene3D" id="1.10.8.60">
    <property type="match status" value="1"/>
</dbReference>
<keyword evidence="6 12" id="KW-0547">Nucleotide-binding</keyword>
<evidence type="ECO:0000256" key="13">
    <source>
        <dbReference type="SAM" id="MobiDB-lite"/>
    </source>
</evidence>
<dbReference type="AlphaFoldDB" id="A0A8J7ASS3"/>
<dbReference type="CDD" id="cd00009">
    <property type="entry name" value="AAA"/>
    <property type="match status" value="1"/>
</dbReference>
<keyword evidence="4 12" id="KW-0235">DNA replication</keyword>
<dbReference type="InterPro" id="IPR003593">
    <property type="entry name" value="AAA+_ATPase"/>
</dbReference>
<dbReference type="Pfam" id="PF13177">
    <property type="entry name" value="DNA_pol3_delta2"/>
    <property type="match status" value="1"/>
</dbReference>
<dbReference type="Gene3D" id="1.20.272.10">
    <property type="match status" value="1"/>
</dbReference>
<keyword evidence="7" id="KW-0862">Zinc</keyword>
<name>A0A8J7ASS3_9CYAN</name>
<evidence type="ECO:0000256" key="2">
    <source>
        <dbReference type="ARBA" id="ARBA00022679"/>
    </source>
</evidence>
<keyword evidence="3 12" id="KW-0548">Nucleotidyltransferase</keyword>
<feature type="domain" description="AAA+ ATPase" evidence="14">
    <location>
        <begin position="37"/>
        <end position="181"/>
    </location>
</feature>
<dbReference type="PANTHER" id="PTHR11669">
    <property type="entry name" value="REPLICATION FACTOR C / DNA POLYMERASE III GAMMA-TAU SUBUNIT"/>
    <property type="match status" value="1"/>
</dbReference>
<dbReference type="InterPro" id="IPR050238">
    <property type="entry name" value="DNA_Rep/Repair_Clamp_Loader"/>
</dbReference>
<feature type="non-terminal residue" evidence="15">
    <location>
        <position position="579"/>
    </location>
</feature>
<keyword evidence="5" id="KW-0479">Metal-binding</keyword>
<feature type="compositionally biased region" description="Basic and acidic residues" evidence="13">
    <location>
        <begin position="419"/>
        <end position="431"/>
    </location>
</feature>
<feature type="compositionally biased region" description="Pro residues" evidence="13">
    <location>
        <begin position="436"/>
        <end position="447"/>
    </location>
</feature>
<dbReference type="GO" id="GO:0003887">
    <property type="term" value="F:DNA-directed DNA polymerase activity"/>
    <property type="evidence" value="ECO:0007669"/>
    <property type="project" value="UniProtKB-KW"/>
</dbReference>
<dbReference type="Gene3D" id="3.40.50.300">
    <property type="entry name" value="P-loop containing nucleotide triphosphate hydrolases"/>
    <property type="match status" value="1"/>
</dbReference>
<feature type="compositionally biased region" description="Pro residues" evidence="13">
    <location>
        <begin position="541"/>
        <end position="555"/>
    </location>
</feature>
<evidence type="ECO:0000256" key="4">
    <source>
        <dbReference type="ARBA" id="ARBA00022705"/>
    </source>
</evidence>
<protein>
    <recommendedName>
        <fullName evidence="12">DNA polymerase III subunit gamma/tau</fullName>
        <ecNumber evidence="12">2.7.7.7</ecNumber>
    </recommendedName>
</protein>
<dbReference type="PANTHER" id="PTHR11669:SF0">
    <property type="entry name" value="PROTEIN STICHEL-LIKE 2"/>
    <property type="match status" value="1"/>
</dbReference>
<dbReference type="InterPro" id="IPR045085">
    <property type="entry name" value="HLD_clamp_pol_III_gamma_tau"/>
</dbReference>
<evidence type="ECO:0000256" key="1">
    <source>
        <dbReference type="ARBA" id="ARBA00006360"/>
    </source>
</evidence>
<keyword evidence="8 12" id="KW-0067">ATP-binding</keyword>
<feature type="region of interest" description="Disordered" evidence="13">
    <location>
        <begin position="526"/>
        <end position="579"/>
    </location>
</feature>
<dbReference type="GO" id="GO:0006261">
    <property type="term" value="P:DNA-templated DNA replication"/>
    <property type="evidence" value="ECO:0007669"/>
    <property type="project" value="TreeGrafter"/>
</dbReference>
<dbReference type="NCBIfam" id="TIGR02397">
    <property type="entry name" value="dnaX_nterm"/>
    <property type="match status" value="1"/>
</dbReference>
<proteinExistence type="inferred from homology"/>
<dbReference type="Pfam" id="PF12169">
    <property type="entry name" value="DNA_pol3_gamma3"/>
    <property type="match status" value="1"/>
</dbReference>
<dbReference type="InterPro" id="IPR005790">
    <property type="entry name" value="DNA_polIII_delta"/>
</dbReference>
<evidence type="ECO:0000256" key="8">
    <source>
        <dbReference type="ARBA" id="ARBA00022840"/>
    </source>
</evidence>
<evidence type="ECO:0000313" key="16">
    <source>
        <dbReference type="Proteomes" id="UP000636505"/>
    </source>
</evidence>
<dbReference type="FunFam" id="1.10.8.60:FF:000013">
    <property type="entry name" value="DNA polymerase III subunit gamma/tau"/>
    <property type="match status" value="1"/>
</dbReference>
<reference evidence="15" key="1">
    <citation type="submission" date="2020-10" db="EMBL/GenBank/DDBJ databases">
        <authorList>
            <person name="Castelo-Branco R."/>
            <person name="Eusebio N."/>
            <person name="Adriana R."/>
            <person name="Vieira A."/>
            <person name="Brugerolle De Fraissinette N."/>
            <person name="Rezende De Castro R."/>
            <person name="Schneider M.P."/>
            <person name="Vasconcelos V."/>
            <person name="Leao P.N."/>
        </authorList>
    </citation>
    <scope>NUCLEOTIDE SEQUENCE</scope>
    <source>
        <strain evidence="15">LEGE 07310</strain>
    </source>
</reference>
<evidence type="ECO:0000256" key="3">
    <source>
        <dbReference type="ARBA" id="ARBA00022695"/>
    </source>
</evidence>
<evidence type="ECO:0000256" key="11">
    <source>
        <dbReference type="ARBA" id="ARBA00049244"/>
    </source>
</evidence>
<evidence type="ECO:0000256" key="6">
    <source>
        <dbReference type="ARBA" id="ARBA00022741"/>
    </source>
</evidence>
<feature type="region of interest" description="Disordered" evidence="13">
    <location>
        <begin position="368"/>
        <end position="451"/>
    </location>
</feature>
<evidence type="ECO:0000259" key="14">
    <source>
        <dbReference type="SMART" id="SM00382"/>
    </source>
</evidence>
<feature type="compositionally biased region" description="Pro residues" evidence="13">
    <location>
        <begin position="373"/>
        <end position="385"/>
    </location>
</feature>
<dbReference type="InterPro" id="IPR008921">
    <property type="entry name" value="DNA_pol3_clamp-load_cplx_C"/>
</dbReference>
<dbReference type="InterPro" id="IPR022754">
    <property type="entry name" value="DNA_pol_III_gamma-3"/>
</dbReference>
<sequence>MGYEPLHQKYRPQTFAQLVGQNAIATTLSSALRQSRIAPAYLFCGPRGTGKTSSARILAKSLNCLNHPSPSPEPCGHCSVCQSIIRGASLDVIEIDAASNTGVDNIRDLIERTQFAPVECRYKVYVIDECHMLSTAAFNALLKTLEEPPERVVFVLATTDPQRVLPTIISRCQRFDFRRIPLADMTAHLSAIAAQEQIQIEPAAVQLVAQIAQGGLRDAESLLDQLSLLDETITSEHIWELVGAVPERDLLALAQAIAADDSIATLDQARHLIDRGREPLIVLQSLAGFYRDLAIAKTARARADLVAITPPTWAAMGEFVQALPLPQLLHGQQHLRAAEAQVKNASQPRLWLEIALMGLLPSGLNASASAPAAPIPTAKPAPQLPQPKTIATPAPSQSSEPRSDQSSEPPSASANSPAKPEDKPPKDKPPEAPHQATPPPAEPPPEVSPAASSLSDIWLKILASVQPPGTRMLMSQQGQLLGFDGVGARVGFRSQPLLKLAQERIPNVEAAFEQVFKRKIRVLLEVTKPEDPPEAPSGPSNVPPKRPPPAPPTGAQPPKTVRPAPPEAPPEAPPKASPE</sequence>
<evidence type="ECO:0000313" key="15">
    <source>
        <dbReference type="EMBL" id="MBE9080116.1"/>
    </source>
</evidence>
<accession>A0A8J7ASS3</accession>
<dbReference type="SUPFAM" id="SSF52540">
    <property type="entry name" value="P-loop containing nucleoside triphosphate hydrolases"/>
    <property type="match status" value="1"/>
</dbReference>
<dbReference type="RefSeq" id="WP_193911748.1">
    <property type="nucleotide sequence ID" value="NZ_JADEXG010000085.1"/>
</dbReference>
<dbReference type="SUPFAM" id="SSF48019">
    <property type="entry name" value="post-AAA+ oligomerization domain-like"/>
    <property type="match status" value="1"/>
</dbReference>
<gene>
    <name evidence="12" type="primary">dnaX</name>
    <name evidence="15" type="ORF">IQ241_22955</name>
</gene>
<dbReference type="NCBIfam" id="TIGR01128">
    <property type="entry name" value="holA"/>
    <property type="match status" value="1"/>
</dbReference>
<evidence type="ECO:0000256" key="7">
    <source>
        <dbReference type="ARBA" id="ARBA00022833"/>
    </source>
</evidence>
<feature type="compositionally biased region" description="Pro residues" evidence="13">
    <location>
        <begin position="563"/>
        <end position="579"/>
    </location>
</feature>
<comment type="subunit">
    <text evidence="12">DNA polymerase III contains a core (composed of alpha, epsilon and theta chains) that associates with a tau subunit. This core dimerizes to form the POLIII' complex. PolIII' associates with the gamma complex (composed of gamma, delta, delta', psi and chi chains) and with the beta chain to form the complete DNA polymerase III complex.</text>
</comment>
<dbReference type="Proteomes" id="UP000636505">
    <property type="component" value="Unassembled WGS sequence"/>
</dbReference>
<comment type="catalytic activity">
    <reaction evidence="11 12">
        <text>DNA(n) + a 2'-deoxyribonucleoside 5'-triphosphate = DNA(n+1) + diphosphate</text>
        <dbReference type="Rhea" id="RHEA:22508"/>
        <dbReference type="Rhea" id="RHEA-COMP:17339"/>
        <dbReference type="Rhea" id="RHEA-COMP:17340"/>
        <dbReference type="ChEBI" id="CHEBI:33019"/>
        <dbReference type="ChEBI" id="CHEBI:61560"/>
        <dbReference type="ChEBI" id="CHEBI:173112"/>
        <dbReference type="EC" id="2.7.7.7"/>
    </reaction>
</comment>
<keyword evidence="2 12" id="KW-0808">Transferase</keyword>
<evidence type="ECO:0000256" key="12">
    <source>
        <dbReference type="RuleBase" id="RU364063"/>
    </source>
</evidence>
<organism evidence="15 16">
    <name type="scientific">Vasconcelosia minhoensis LEGE 07310</name>
    <dbReference type="NCBI Taxonomy" id="915328"/>
    <lineage>
        <taxon>Bacteria</taxon>
        <taxon>Bacillati</taxon>
        <taxon>Cyanobacteriota</taxon>
        <taxon>Cyanophyceae</taxon>
        <taxon>Nodosilineales</taxon>
        <taxon>Cymatolegaceae</taxon>
        <taxon>Vasconcelosia</taxon>
        <taxon>Vasconcelosia minhoensis</taxon>
    </lineage>
</organism>
<dbReference type="InterPro" id="IPR054506">
    <property type="entry name" value="DnaA_N-like_STI"/>
</dbReference>
<dbReference type="SMART" id="SM00382">
    <property type="entry name" value="AAA"/>
    <property type="match status" value="1"/>
</dbReference>
<dbReference type="EMBL" id="JADEXG010000085">
    <property type="protein sequence ID" value="MBE9080116.1"/>
    <property type="molecule type" value="Genomic_DNA"/>
</dbReference>
<comment type="similarity">
    <text evidence="1 12">Belongs to the DnaX/STICHEL family.</text>
</comment>
<keyword evidence="10" id="KW-0175">Coiled coil</keyword>
<dbReference type="InterPro" id="IPR012763">
    <property type="entry name" value="DNA_pol_III_sug/sutau_N"/>
</dbReference>
<dbReference type="Pfam" id="PF23007">
    <property type="entry name" value="DnaA_N-like_STI"/>
    <property type="match status" value="1"/>
</dbReference>
<dbReference type="EC" id="2.7.7.7" evidence="12"/>
<dbReference type="Pfam" id="PF22608">
    <property type="entry name" value="DNAX_ATPase_lid"/>
    <property type="match status" value="1"/>
</dbReference>
<comment type="caution">
    <text evidence="15">The sequence shown here is derived from an EMBL/GenBank/DDBJ whole genome shotgun (WGS) entry which is preliminary data.</text>
</comment>
<comment type="function">
    <text evidence="12">DNA polymerase III is a complex, multichain enzyme responsible for most of the replicative synthesis in bacteria. This DNA polymerase also exhibits 3' to 5' exonuclease activity.</text>
</comment>
<dbReference type="NCBIfam" id="NF011510">
    <property type="entry name" value="PRK14948.1"/>
    <property type="match status" value="1"/>
</dbReference>
<dbReference type="GO" id="GO:0003677">
    <property type="term" value="F:DNA binding"/>
    <property type="evidence" value="ECO:0007669"/>
    <property type="project" value="InterPro"/>
</dbReference>
<feature type="compositionally biased region" description="Low complexity" evidence="13">
    <location>
        <begin position="395"/>
        <end position="418"/>
    </location>
</feature>
<dbReference type="GO" id="GO:0046872">
    <property type="term" value="F:metal ion binding"/>
    <property type="evidence" value="ECO:0007669"/>
    <property type="project" value="UniProtKB-KW"/>
</dbReference>
<evidence type="ECO:0000256" key="9">
    <source>
        <dbReference type="ARBA" id="ARBA00022932"/>
    </source>
</evidence>
<dbReference type="GO" id="GO:0009360">
    <property type="term" value="C:DNA polymerase III complex"/>
    <property type="evidence" value="ECO:0007669"/>
    <property type="project" value="InterPro"/>
</dbReference>
<dbReference type="FunFam" id="3.40.50.300:FF:000014">
    <property type="entry name" value="DNA polymerase III subunit gamma/tau"/>
    <property type="match status" value="1"/>
</dbReference>